<gene>
    <name evidence="2" type="ORF">HW554_14020</name>
</gene>
<dbReference type="GO" id="GO:0003676">
    <property type="term" value="F:nucleic acid binding"/>
    <property type="evidence" value="ECO:0007669"/>
    <property type="project" value="InterPro"/>
</dbReference>
<protein>
    <submittedName>
        <fullName evidence="2">HNH endonuclease</fullName>
    </submittedName>
</protein>
<dbReference type="InterPro" id="IPR002711">
    <property type="entry name" value="HNH"/>
</dbReference>
<comment type="caution">
    <text evidence="2">The sequence shown here is derived from an EMBL/GenBank/DDBJ whole genome shotgun (WGS) entry which is preliminary data.</text>
</comment>
<dbReference type="RefSeq" id="WP_176900933.1">
    <property type="nucleotide sequence ID" value="NZ_JABKAU010000027.1"/>
</dbReference>
<dbReference type="Proteomes" id="UP000565521">
    <property type="component" value="Unassembled WGS sequence"/>
</dbReference>
<dbReference type="Pfam" id="PF01844">
    <property type="entry name" value="HNH"/>
    <property type="match status" value="1"/>
</dbReference>
<sequence length="101" mass="11408">MIVNTRHTIPSHERRQLIVQQGQRCAYCHTMDKLTVDHRLARALGGTNARSNLHVLCKPHRPLPPGHPRQHAPAVRWASQQLHDHFPHLARGSVCAGFPLV</sequence>
<dbReference type="SMART" id="SM00507">
    <property type="entry name" value="HNHc"/>
    <property type="match status" value="1"/>
</dbReference>
<accession>A0A7Y7PR21</accession>
<dbReference type="Gene3D" id="1.10.30.50">
    <property type="match status" value="1"/>
</dbReference>
<proteinExistence type="predicted"/>
<dbReference type="GO" id="GO:0004519">
    <property type="term" value="F:endonuclease activity"/>
    <property type="evidence" value="ECO:0007669"/>
    <property type="project" value="UniProtKB-KW"/>
</dbReference>
<name>A0A7Y7PR21_9BACT</name>
<keyword evidence="3" id="KW-1185">Reference proteome</keyword>
<organism evidence="2 3">
    <name type="scientific">Hymenobacter lapidiphilus</name>
    <dbReference type="NCBI Taxonomy" id="2608003"/>
    <lineage>
        <taxon>Bacteria</taxon>
        <taxon>Pseudomonadati</taxon>
        <taxon>Bacteroidota</taxon>
        <taxon>Cytophagia</taxon>
        <taxon>Cytophagales</taxon>
        <taxon>Hymenobacteraceae</taxon>
        <taxon>Hymenobacter</taxon>
    </lineage>
</organism>
<keyword evidence="2" id="KW-0540">Nuclease</keyword>
<keyword evidence="2" id="KW-0255">Endonuclease</keyword>
<dbReference type="GO" id="GO:0008270">
    <property type="term" value="F:zinc ion binding"/>
    <property type="evidence" value="ECO:0007669"/>
    <property type="project" value="InterPro"/>
</dbReference>
<evidence type="ECO:0000313" key="3">
    <source>
        <dbReference type="Proteomes" id="UP000565521"/>
    </source>
</evidence>
<evidence type="ECO:0000259" key="1">
    <source>
        <dbReference type="SMART" id="SM00507"/>
    </source>
</evidence>
<evidence type="ECO:0000313" key="2">
    <source>
        <dbReference type="EMBL" id="NVO32330.1"/>
    </source>
</evidence>
<reference evidence="2 3" key="1">
    <citation type="submission" date="2020-05" db="EMBL/GenBank/DDBJ databases">
        <title>Hymenobacter terrestris sp. nov. and Hymenobacter lapidiphilus sp. nov., isolated from regoliths in Antarctica.</title>
        <authorList>
            <person name="Sedlacek I."/>
            <person name="Pantucek R."/>
            <person name="Zeman M."/>
            <person name="Holochova P."/>
            <person name="Kralova S."/>
            <person name="Stankova E."/>
            <person name="Sedo O."/>
            <person name="Micenkova L."/>
            <person name="Svec P."/>
            <person name="Gupta V."/>
            <person name="Sood U."/>
            <person name="Korpole U.S."/>
            <person name="Lal R."/>
        </authorList>
    </citation>
    <scope>NUCLEOTIDE SEQUENCE [LARGE SCALE GENOMIC DNA]</scope>
    <source>
        <strain evidence="2 3">P5342</strain>
    </source>
</reference>
<dbReference type="AlphaFoldDB" id="A0A7Y7PR21"/>
<feature type="domain" description="HNH nuclease" evidence="1">
    <location>
        <begin position="13"/>
        <end position="61"/>
    </location>
</feature>
<dbReference type="EMBL" id="JABKAU010000027">
    <property type="protein sequence ID" value="NVO32330.1"/>
    <property type="molecule type" value="Genomic_DNA"/>
</dbReference>
<keyword evidence="2" id="KW-0378">Hydrolase</keyword>
<dbReference type="CDD" id="cd00085">
    <property type="entry name" value="HNHc"/>
    <property type="match status" value="1"/>
</dbReference>
<dbReference type="InterPro" id="IPR003615">
    <property type="entry name" value="HNH_nuc"/>
</dbReference>